<reference evidence="1 2" key="1">
    <citation type="journal article" date="2012" name="BMC Genomics">
        <title>Tools to kill: Genome of one of the most destructive plant pathogenic fungi Macrophomina phaseolina.</title>
        <authorList>
            <person name="Islam M.S."/>
            <person name="Haque M.S."/>
            <person name="Islam M.M."/>
            <person name="Emdad E.M."/>
            <person name="Halim A."/>
            <person name="Hossen Q.M.M."/>
            <person name="Hossain M.Z."/>
            <person name="Ahmed B."/>
            <person name="Rahim S."/>
            <person name="Rahman M.S."/>
            <person name="Alam M.M."/>
            <person name="Hou S."/>
            <person name="Wan X."/>
            <person name="Saito J.A."/>
            <person name="Alam M."/>
        </authorList>
    </citation>
    <scope>NUCLEOTIDE SEQUENCE [LARGE SCALE GENOMIC DNA]</scope>
    <source>
        <strain evidence="1 2">MS6</strain>
    </source>
</reference>
<protein>
    <submittedName>
        <fullName evidence="1">Uncharacterized protein</fullName>
    </submittedName>
</protein>
<comment type="caution">
    <text evidence="1">The sequence shown here is derived from an EMBL/GenBank/DDBJ whole genome shotgun (WGS) entry which is preliminary data.</text>
</comment>
<feature type="non-terminal residue" evidence="1">
    <location>
        <position position="1"/>
    </location>
</feature>
<dbReference type="AlphaFoldDB" id="K2RX23"/>
<feature type="non-terminal residue" evidence="1">
    <location>
        <position position="20"/>
    </location>
</feature>
<accession>K2RX23</accession>
<dbReference type="VEuPathDB" id="FungiDB:MPH_14066"/>
<gene>
    <name evidence="1" type="ORF">MPH_14066</name>
</gene>
<dbReference type="Proteomes" id="UP000007129">
    <property type="component" value="Unassembled WGS sequence"/>
</dbReference>
<dbReference type="EMBL" id="AHHD01000866">
    <property type="protein sequence ID" value="EKG08975.1"/>
    <property type="molecule type" value="Genomic_DNA"/>
</dbReference>
<dbReference type="InParanoid" id="K2RX23"/>
<name>K2RX23_MACPH</name>
<proteinExistence type="predicted"/>
<organism evidence="1 2">
    <name type="scientific">Macrophomina phaseolina (strain MS6)</name>
    <name type="common">Charcoal rot fungus</name>
    <dbReference type="NCBI Taxonomy" id="1126212"/>
    <lineage>
        <taxon>Eukaryota</taxon>
        <taxon>Fungi</taxon>
        <taxon>Dikarya</taxon>
        <taxon>Ascomycota</taxon>
        <taxon>Pezizomycotina</taxon>
        <taxon>Dothideomycetes</taxon>
        <taxon>Dothideomycetes incertae sedis</taxon>
        <taxon>Botryosphaeriales</taxon>
        <taxon>Botryosphaeriaceae</taxon>
        <taxon>Macrophomina</taxon>
    </lineage>
</organism>
<dbReference type="HOGENOM" id="CLU_3429649_0_0_1"/>
<sequence length="20" mass="2409">IYSRLLLSIRTELVRQSFLT</sequence>
<evidence type="ECO:0000313" key="1">
    <source>
        <dbReference type="EMBL" id="EKG08975.1"/>
    </source>
</evidence>
<evidence type="ECO:0000313" key="2">
    <source>
        <dbReference type="Proteomes" id="UP000007129"/>
    </source>
</evidence>